<dbReference type="CDD" id="cd00090">
    <property type="entry name" value="HTH_ARSR"/>
    <property type="match status" value="1"/>
</dbReference>
<gene>
    <name evidence="1" type="ORF">A2782_00900</name>
</gene>
<dbReference type="AlphaFoldDB" id="A0A1G1V0Z0"/>
<sequence length="194" mass="22791">MAALRDFIVSKVRVKIIKTLLENPKEMYYVRDLVRRTGEEINSVRRELSRMEELSMVKKEARGNRLYYWFRTDYSFYSELLSLVAKTTGLGYRIRKNKGKIGRLSFVVFSGEFVRRRPKISSDQVDILVVGDVVLPELAGLVRQEESVRSQEINYTPMTKDEFEFRKRRRDPFVLGILASSRFMILGDEQEFVS</sequence>
<dbReference type="EMBL" id="MHBW01000017">
    <property type="protein sequence ID" value="OGY09030.1"/>
    <property type="molecule type" value="Genomic_DNA"/>
</dbReference>
<dbReference type="Proteomes" id="UP000177967">
    <property type="component" value="Unassembled WGS sequence"/>
</dbReference>
<dbReference type="STRING" id="1797513.A2782_00900"/>
<protein>
    <recommendedName>
        <fullName evidence="3">HTH arsR-type domain-containing protein</fullName>
    </recommendedName>
</protein>
<dbReference type="Gene3D" id="1.10.10.10">
    <property type="entry name" value="Winged helix-like DNA-binding domain superfamily/Winged helix DNA-binding domain"/>
    <property type="match status" value="1"/>
</dbReference>
<proteinExistence type="predicted"/>
<dbReference type="InterPro" id="IPR036388">
    <property type="entry name" value="WH-like_DNA-bd_sf"/>
</dbReference>
<name>A0A1G1V0Z0_9BACT</name>
<evidence type="ECO:0000313" key="1">
    <source>
        <dbReference type="EMBL" id="OGY09030.1"/>
    </source>
</evidence>
<dbReference type="InterPro" id="IPR011991">
    <property type="entry name" value="ArsR-like_HTH"/>
</dbReference>
<dbReference type="InterPro" id="IPR036390">
    <property type="entry name" value="WH_DNA-bd_sf"/>
</dbReference>
<reference evidence="1 2" key="1">
    <citation type="journal article" date="2016" name="Nat. Commun.">
        <title>Thousands of microbial genomes shed light on interconnected biogeochemical processes in an aquifer system.</title>
        <authorList>
            <person name="Anantharaman K."/>
            <person name="Brown C.T."/>
            <person name="Hug L.A."/>
            <person name="Sharon I."/>
            <person name="Castelle C.J."/>
            <person name="Probst A.J."/>
            <person name="Thomas B.C."/>
            <person name="Singh A."/>
            <person name="Wilkins M.J."/>
            <person name="Karaoz U."/>
            <person name="Brodie E.L."/>
            <person name="Williams K.H."/>
            <person name="Hubbard S.S."/>
            <person name="Banfield J.F."/>
        </authorList>
    </citation>
    <scope>NUCLEOTIDE SEQUENCE [LARGE SCALE GENOMIC DNA]</scope>
</reference>
<organism evidence="1 2">
    <name type="scientific">Candidatus Blackburnbacteria bacterium RIFCSPHIGHO2_01_FULL_43_15b</name>
    <dbReference type="NCBI Taxonomy" id="1797513"/>
    <lineage>
        <taxon>Bacteria</taxon>
        <taxon>Candidatus Blackburniibacteriota</taxon>
    </lineage>
</organism>
<evidence type="ECO:0008006" key="3">
    <source>
        <dbReference type="Google" id="ProtNLM"/>
    </source>
</evidence>
<accession>A0A1G1V0Z0</accession>
<dbReference type="SUPFAM" id="SSF46785">
    <property type="entry name" value="Winged helix' DNA-binding domain"/>
    <property type="match status" value="1"/>
</dbReference>
<comment type="caution">
    <text evidence="1">The sequence shown here is derived from an EMBL/GenBank/DDBJ whole genome shotgun (WGS) entry which is preliminary data.</text>
</comment>
<evidence type="ECO:0000313" key="2">
    <source>
        <dbReference type="Proteomes" id="UP000177967"/>
    </source>
</evidence>